<feature type="region of interest" description="Disordered" evidence="1">
    <location>
        <begin position="183"/>
        <end position="246"/>
    </location>
</feature>
<evidence type="ECO:0000256" key="1">
    <source>
        <dbReference type="SAM" id="MobiDB-lite"/>
    </source>
</evidence>
<accession>A0ABV5RQ39</accession>
<sequence length="246" mass="26685">MRGKRSRAPSSSNRSTHGVSHLLQLHGELWPCASTPHNGRFTTSRKRIRTPGCCRSFAPAAATQRQADHLTRTRHSPPVRSPPARTFHQSCTDSWHARGTRTAPRPSSRSASSGADKLRGAEDAAQDARRSLARLIDHHAEGVSAVSRSDEGGWRVSVDILGVARIPDTTSLLATYEVELERNAKSAEKSGAKRAAKSIGGKVKEPLGIGDEAEELAEESRPRRRGAPRRVGERPPARSSSTAEEE</sequence>
<feature type="compositionally biased region" description="Low complexity" evidence="1">
    <location>
        <begin position="100"/>
        <end position="114"/>
    </location>
</feature>
<comment type="caution">
    <text evidence="2">The sequence shown here is derived from an EMBL/GenBank/DDBJ whole genome shotgun (WGS) entry which is preliminary data.</text>
</comment>
<evidence type="ECO:0000313" key="2">
    <source>
        <dbReference type="EMBL" id="MFB9579196.1"/>
    </source>
</evidence>
<evidence type="ECO:0000313" key="3">
    <source>
        <dbReference type="Proteomes" id="UP001589710"/>
    </source>
</evidence>
<proteinExistence type="predicted"/>
<dbReference type="InterPro" id="IPR008634">
    <property type="entry name" value="Gas-vesicle_GvpO"/>
</dbReference>
<organism evidence="2 3">
    <name type="scientific">Streptomyces yanii</name>
    <dbReference type="NCBI Taxonomy" id="78510"/>
    <lineage>
        <taxon>Bacteria</taxon>
        <taxon>Bacillati</taxon>
        <taxon>Actinomycetota</taxon>
        <taxon>Actinomycetes</taxon>
        <taxon>Kitasatosporales</taxon>
        <taxon>Streptomycetaceae</taxon>
        <taxon>Streptomyces</taxon>
    </lineage>
</organism>
<name>A0ABV5RQ39_9ACTN</name>
<feature type="compositionally biased region" description="Basic and acidic residues" evidence="1">
    <location>
        <begin position="116"/>
        <end position="125"/>
    </location>
</feature>
<reference evidence="2 3" key="1">
    <citation type="submission" date="2024-09" db="EMBL/GenBank/DDBJ databases">
        <authorList>
            <person name="Sun Q."/>
            <person name="Mori K."/>
        </authorList>
    </citation>
    <scope>NUCLEOTIDE SEQUENCE [LARGE SCALE GENOMIC DNA]</scope>
    <source>
        <strain evidence="2 3">JCM 3331</strain>
    </source>
</reference>
<dbReference type="EMBL" id="JBHMCG010000217">
    <property type="protein sequence ID" value="MFB9579196.1"/>
    <property type="molecule type" value="Genomic_DNA"/>
</dbReference>
<dbReference type="Pfam" id="PF05800">
    <property type="entry name" value="GvpO"/>
    <property type="match status" value="1"/>
</dbReference>
<feature type="region of interest" description="Disordered" evidence="1">
    <location>
        <begin position="59"/>
        <end position="125"/>
    </location>
</feature>
<dbReference type="Proteomes" id="UP001589710">
    <property type="component" value="Unassembled WGS sequence"/>
</dbReference>
<dbReference type="RefSeq" id="WP_386145282.1">
    <property type="nucleotide sequence ID" value="NZ_BAAAXD010000017.1"/>
</dbReference>
<protein>
    <submittedName>
        <fullName evidence="2">Gas vesicle protein GvpO</fullName>
    </submittedName>
</protein>
<gene>
    <name evidence="2" type="primary">gvpO</name>
    <name evidence="2" type="ORF">ACFFTL_44870</name>
</gene>
<keyword evidence="3" id="KW-1185">Reference proteome</keyword>